<dbReference type="CDD" id="cd03794">
    <property type="entry name" value="GT4_WbuB-like"/>
    <property type="match status" value="1"/>
</dbReference>
<feature type="domain" description="Glycosyltransferase subfamily 4-like N-terminal" evidence="3">
    <location>
        <begin position="19"/>
        <end position="198"/>
    </location>
</feature>
<proteinExistence type="inferred from homology"/>
<dbReference type="Proteomes" id="UP000771797">
    <property type="component" value="Unassembled WGS sequence"/>
</dbReference>
<gene>
    <name evidence="4" type="ORF">A6D6_03720</name>
</gene>
<keyword evidence="5" id="KW-1185">Reference proteome</keyword>
<comment type="caution">
    <text evidence="4">The sequence shown here is derived from an EMBL/GenBank/DDBJ whole genome shotgun (WGS) entry which is preliminary data.</text>
</comment>
<sequence>MHVLYFHQHFSTPKGSTGIRSYEMARRLIKAGHDVTMVCGSYGGGNTGLESPFARGRREGVVDGINIIEFNLAYSNSDGFLKRSLMFLLFALRSIWVAMTKQYDVVFATTTPLTAGIPGIFARWLRGKAFVFEVRDLWPELPKAMGVIKNPVVLWLMSVLEWCSYHSAHRLIALAPGMAEGIMSRGIPEDRIAMIPNGCDFDIFADSDSPWRPEGVGSSDFLAIFTGTHGMANGLGAVLDVAAELKSRGREDIKLALVGDGKLKPELMARAKQDDLTNVIFHDPVDKKRLAGLMSGADVGLQVLANVPAFYFGTSPNKFFDYISAGLPVLNNYPGWLAELLNDSGAGVAVPPDDVGAFADALIDLADHRDQLSAMSQAASALAHERFDRNILGERFVQWLEETFVTNRSQPVKRTFDFLASAAGLLVLSPVLLVLAIMIRSKLGSPILFTQERPGLDGKPFKMMKFRTMTDERDEEGDLLPDEARLTRFGAFLRSTSLDELPELINVLKGDMSLVGPRPLLMEYLPLYSERQYRRHEVRPGITGWAQINGRNALSWDEKFELDVWYVENRSLWLDIKILFLTVLKVVKRDGISHGEEATMPKFTGSGDKAGK</sequence>
<accession>A0ABQ6Y3I6</accession>
<dbReference type="EMBL" id="AQPF01000051">
    <property type="protein sequence ID" value="KAF0803381.1"/>
    <property type="molecule type" value="Genomic_DNA"/>
</dbReference>
<dbReference type="Pfam" id="PF13692">
    <property type="entry name" value="Glyco_trans_1_4"/>
    <property type="match status" value="1"/>
</dbReference>
<dbReference type="Pfam" id="PF13579">
    <property type="entry name" value="Glyco_trans_4_4"/>
    <property type="match status" value="1"/>
</dbReference>
<dbReference type="Gene3D" id="3.40.50.2000">
    <property type="entry name" value="Glycogen Phosphorylase B"/>
    <property type="match status" value="2"/>
</dbReference>
<dbReference type="InterPro" id="IPR003362">
    <property type="entry name" value="Bact_transf"/>
</dbReference>
<evidence type="ECO:0000313" key="4">
    <source>
        <dbReference type="EMBL" id="KAF0803381.1"/>
    </source>
</evidence>
<feature type="domain" description="Bacterial sugar transferase" evidence="2">
    <location>
        <begin position="413"/>
        <end position="588"/>
    </location>
</feature>
<dbReference type="PANTHER" id="PTHR30576">
    <property type="entry name" value="COLANIC BIOSYNTHESIS UDP-GLUCOSE LIPID CARRIER TRANSFERASE"/>
    <property type="match status" value="1"/>
</dbReference>
<protein>
    <submittedName>
        <fullName evidence="4">Glycosyltransferase</fullName>
    </submittedName>
</protein>
<dbReference type="PANTHER" id="PTHR30576:SF8">
    <property type="entry name" value="UNDECAPRENYL-PHOSPHATE GALACTOSE PHOSPHOTRANSFERASE"/>
    <property type="match status" value="1"/>
</dbReference>
<evidence type="ECO:0000259" key="3">
    <source>
        <dbReference type="Pfam" id="PF13579"/>
    </source>
</evidence>
<evidence type="ECO:0000256" key="1">
    <source>
        <dbReference type="ARBA" id="ARBA00006464"/>
    </source>
</evidence>
<dbReference type="SUPFAM" id="SSF53756">
    <property type="entry name" value="UDP-Glycosyltransferase/glycogen phosphorylase"/>
    <property type="match status" value="1"/>
</dbReference>
<dbReference type="Pfam" id="PF02397">
    <property type="entry name" value="Bac_transf"/>
    <property type="match status" value="1"/>
</dbReference>
<comment type="similarity">
    <text evidence="1">Belongs to the bacterial sugar transferase family.</text>
</comment>
<evidence type="ECO:0000313" key="5">
    <source>
        <dbReference type="Proteomes" id="UP000771797"/>
    </source>
</evidence>
<dbReference type="InterPro" id="IPR028098">
    <property type="entry name" value="Glyco_trans_4-like_N"/>
</dbReference>
<evidence type="ECO:0000259" key="2">
    <source>
        <dbReference type="Pfam" id="PF02397"/>
    </source>
</evidence>
<reference evidence="4 5" key="1">
    <citation type="submission" date="2012-09" db="EMBL/GenBank/DDBJ databases">
        <title>Genome Sequence of alkane-degrading Bacterium Alcanivorax sp. 6-D-6.</title>
        <authorList>
            <person name="Lai Q."/>
            <person name="Shao Z."/>
        </authorList>
    </citation>
    <scope>NUCLEOTIDE SEQUENCE [LARGE SCALE GENOMIC DNA]</scope>
    <source>
        <strain evidence="4 5">6-D-6</strain>
    </source>
</reference>
<name>A0ABQ6Y3I6_9GAMM</name>
<organism evidence="4 5">
    <name type="scientific">Alcanivorax xiamenensis</name>
    <dbReference type="NCBI Taxonomy" id="1177156"/>
    <lineage>
        <taxon>Bacteria</taxon>
        <taxon>Pseudomonadati</taxon>
        <taxon>Pseudomonadota</taxon>
        <taxon>Gammaproteobacteria</taxon>
        <taxon>Oceanospirillales</taxon>
        <taxon>Alcanivoracaceae</taxon>
        <taxon>Alcanivorax</taxon>
    </lineage>
</organism>